<dbReference type="KEGG" id="mri:Mal4_14830"/>
<dbReference type="EMBL" id="CP036275">
    <property type="protein sequence ID" value="QDU37174.1"/>
    <property type="molecule type" value="Genomic_DNA"/>
</dbReference>
<keyword evidence="2" id="KW-1133">Transmembrane helix</keyword>
<evidence type="ECO:0000313" key="3">
    <source>
        <dbReference type="EMBL" id="QDU37174.1"/>
    </source>
</evidence>
<feature type="transmembrane region" description="Helical" evidence="2">
    <location>
        <begin position="47"/>
        <end position="66"/>
    </location>
</feature>
<proteinExistence type="predicted"/>
<protein>
    <submittedName>
        <fullName evidence="3">Uncharacterized protein</fullName>
    </submittedName>
</protein>
<feature type="region of interest" description="Disordered" evidence="1">
    <location>
        <begin position="1"/>
        <end position="36"/>
    </location>
</feature>
<sequence length="69" mass="7334">MISHTISQMTSQAPPAGAPRTRDTLPRSEQPPQNSLLPAAEEWIGDHALLCVGAAMAIGVTIGCLIKRR</sequence>
<name>A0A517Z3V1_9PLAN</name>
<evidence type="ECO:0000256" key="2">
    <source>
        <dbReference type="SAM" id="Phobius"/>
    </source>
</evidence>
<keyword evidence="2" id="KW-0812">Transmembrane</keyword>
<evidence type="ECO:0000256" key="1">
    <source>
        <dbReference type="SAM" id="MobiDB-lite"/>
    </source>
</evidence>
<keyword evidence="4" id="KW-1185">Reference proteome</keyword>
<organism evidence="3 4">
    <name type="scientific">Maioricimonas rarisocia</name>
    <dbReference type="NCBI Taxonomy" id="2528026"/>
    <lineage>
        <taxon>Bacteria</taxon>
        <taxon>Pseudomonadati</taxon>
        <taxon>Planctomycetota</taxon>
        <taxon>Planctomycetia</taxon>
        <taxon>Planctomycetales</taxon>
        <taxon>Planctomycetaceae</taxon>
        <taxon>Maioricimonas</taxon>
    </lineage>
</organism>
<gene>
    <name evidence="3" type="ORF">Mal4_14830</name>
</gene>
<dbReference type="AlphaFoldDB" id="A0A517Z3V1"/>
<evidence type="ECO:0000313" key="4">
    <source>
        <dbReference type="Proteomes" id="UP000320496"/>
    </source>
</evidence>
<feature type="compositionally biased region" description="Polar residues" evidence="1">
    <location>
        <begin position="1"/>
        <end position="13"/>
    </location>
</feature>
<reference evidence="3 4" key="1">
    <citation type="submission" date="2019-02" db="EMBL/GenBank/DDBJ databases">
        <title>Deep-cultivation of Planctomycetes and their phenomic and genomic characterization uncovers novel biology.</title>
        <authorList>
            <person name="Wiegand S."/>
            <person name="Jogler M."/>
            <person name="Boedeker C."/>
            <person name="Pinto D."/>
            <person name="Vollmers J."/>
            <person name="Rivas-Marin E."/>
            <person name="Kohn T."/>
            <person name="Peeters S.H."/>
            <person name="Heuer A."/>
            <person name="Rast P."/>
            <person name="Oberbeckmann S."/>
            <person name="Bunk B."/>
            <person name="Jeske O."/>
            <person name="Meyerdierks A."/>
            <person name="Storesund J.E."/>
            <person name="Kallscheuer N."/>
            <person name="Luecker S."/>
            <person name="Lage O.M."/>
            <person name="Pohl T."/>
            <person name="Merkel B.J."/>
            <person name="Hornburger P."/>
            <person name="Mueller R.-W."/>
            <person name="Bruemmer F."/>
            <person name="Labrenz M."/>
            <person name="Spormann A.M."/>
            <person name="Op den Camp H."/>
            <person name="Overmann J."/>
            <person name="Amann R."/>
            <person name="Jetten M.S.M."/>
            <person name="Mascher T."/>
            <person name="Medema M.H."/>
            <person name="Devos D.P."/>
            <person name="Kaster A.-K."/>
            <person name="Ovreas L."/>
            <person name="Rohde M."/>
            <person name="Galperin M.Y."/>
            <person name="Jogler C."/>
        </authorList>
    </citation>
    <scope>NUCLEOTIDE SEQUENCE [LARGE SCALE GENOMIC DNA]</scope>
    <source>
        <strain evidence="3 4">Mal4</strain>
    </source>
</reference>
<dbReference type="Proteomes" id="UP000320496">
    <property type="component" value="Chromosome"/>
</dbReference>
<accession>A0A517Z3V1</accession>
<keyword evidence="2" id="KW-0472">Membrane</keyword>